<dbReference type="AlphaFoldDB" id="A0AAD4TE14"/>
<accession>A0AAD4TE14</accession>
<feature type="non-terminal residue" evidence="1">
    <location>
        <position position="154"/>
    </location>
</feature>
<protein>
    <submittedName>
        <fullName evidence="1">Uncharacterized protein</fullName>
    </submittedName>
</protein>
<name>A0AAD4TE14_9MAGN</name>
<sequence>MESLPSDIIHEILSRVAAESVLECKLAPAPTLSSPTIKLPSTPSLQVFKVSQVEVSFVPIVEDQDLANKNIFVDFSTIHLPLLSNSLFTLSFCVIFTCHIVDPGVHRCLLFHGGQLSDRVSIDEKYIYSQNLDRIYHPPMHEKGLYRHLVGSCN</sequence>
<organism evidence="1 2">
    <name type="scientific">Papaver atlanticum</name>
    <dbReference type="NCBI Taxonomy" id="357466"/>
    <lineage>
        <taxon>Eukaryota</taxon>
        <taxon>Viridiplantae</taxon>
        <taxon>Streptophyta</taxon>
        <taxon>Embryophyta</taxon>
        <taxon>Tracheophyta</taxon>
        <taxon>Spermatophyta</taxon>
        <taxon>Magnoliopsida</taxon>
        <taxon>Ranunculales</taxon>
        <taxon>Papaveraceae</taxon>
        <taxon>Papaveroideae</taxon>
        <taxon>Papaver</taxon>
    </lineage>
</organism>
<dbReference type="EMBL" id="JAJJMB010001716">
    <property type="protein sequence ID" value="KAI3955789.1"/>
    <property type="molecule type" value="Genomic_DNA"/>
</dbReference>
<reference evidence="1" key="1">
    <citation type="submission" date="2022-04" db="EMBL/GenBank/DDBJ databases">
        <title>A functionally conserved STORR gene fusion in Papaver species that diverged 16.8 million years ago.</title>
        <authorList>
            <person name="Catania T."/>
        </authorList>
    </citation>
    <scope>NUCLEOTIDE SEQUENCE</scope>
    <source>
        <strain evidence="1">S-188037</strain>
    </source>
</reference>
<keyword evidence="2" id="KW-1185">Reference proteome</keyword>
<evidence type="ECO:0000313" key="2">
    <source>
        <dbReference type="Proteomes" id="UP001202328"/>
    </source>
</evidence>
<comment type="caution">
    <text evidence="1">The sequence shown here is derived from an EMBL/GenBank/DDBJ whole genome shotgun (WGS) entry which is preliminary data.</text>
</comment>
<gene>
    <name evidence="1" type="ORF">MKW98_006149</name>
</gene>
<dbReference type="Proteomes" id="UP001202328">
    <property type="component" value="Unassembled WGS sequence"/>
</dbReference>
<proteinExistence type="predicted"/>
<evidence type="ECO:0000313" key="1">
    <source>
        <dbReference type="EMBL" id="KAI3955789.1"/>
    </source>
</evidence>